<keyword evidence="1" id="KW-0479">Metal-binding</keyword>
<evidence type="ECO:0000256" key="4">
    <source>
        <dbReference type="PROSITE-ProRule" id="PRU00091"/>
    </source>
</evidence>
<dbReference type="HOGENOM" id="CLU_069851_0_0_1"/>
<evidence type="ECO:0000256" key="2">
    <source>
        <dbReference type="ARBA" id="ARBA00022771"/>
    </source>
</evidence>
<protein>
    <submittedName>
        <fullName evidence="7">Unplaced genomic scaffold SPHSTscaffold_94, whole genome shotgun sequence</fullName>
    </submittedName>
</protein>
<dbReference type="AlphaFoldDB" id="A0A0C9V7B7"/>
<proteinExistence type="predicted"/>
<dbReference type="GO" id="GO:0008270">
    <property type="term" value="F:zinc ion binding"/>
    <property type="evidence" value="ECO:0007669"/>
    <property type="project" value="UniProtKB-KW"/>
</dbReference>
<feature type="non-terminal residue" evidence="7">
    <location>
        <position position="1"/>
    </location>
</feature>
<dbReference type="SMART" id="SM00064">
    <property type="entry name" value="FYVE"/>
    <property type="match status" value="1"/>
</dbReference>
<accession>A0A0C9V7B7</accession>
<reference evidence="7 8" key="1">
    <citation type="submission" date="2014-06" db="EMBL/GenBank/DDBJ databases">
        <title>Evolutionary Origins and Diversification of the Mycorrhizal Mutualists.</title>
        <authorList>
            <consortium name="DOE Joint Genome Institute"/>
            <consortium name="Mycorrhizal Genomics Consortium"/>
            <person name="Kohler A."/>
            <person name="Kuo A."/>
            <person name="Nagy L.G."/>
            <person name="Floudas D."/>
            <person name="Copeland A."/>
            <person name="Barry K.W."/>
            <person name="Cichocki N."/>
            <person name="Veneault-Fourrey C."/>
            <person name="LaButti K."/>
            <person name="Lindquist E.A."/>
            <person name="Lipzen A."/>
            <person name="Lundell T."/>
            <person name="Morin E."/>
            <person name="Murat C."/>
            <person name="Riley R."/>
            <person name="Ohm R."/>
            <person name="Sun H."/>
            <person name="Tunlid A."/>
            <person name="Henrissat B."/>
            <person name="Grigoriev I.V."/>
            <person name="Hibbett D.S."/>
            <person name="Martin F."/>
        </authorList>
    </citation>
    <scope>NUCLEOTIDE SEQUENCE [LARGE SCALE GENOMIC DNA]</scope>
    <source>
        <strain evidence="7 8">SS14</strain>
    </source>
</reference>
<evidence type="ECO:0000313" key="8">
    <source>
        <dbReference type="Proteomes" id="UP000054279"/>
    </source>
</evidence>
<dbReference type="SUPFAM" id="SSF57903">
    <property type="entry name" value="FYVE/PHD zinc finger"/>
    <property type="match status" value="1"/>
</dbReference>
<dbReference type="InterPro" id="IPR000306">
    <property type="entry name" value="Znf_FYVE"/>
</dbReference>
<organism evidence="7 8">
    <name type="scientific">Sphaerobolus stellatus (strain SS14)</name>
    <dbReference type="NCBI Taxonomy" id="990650"/>
    <lineage>
        <taxon>Eukaryota</taxon>
        <taxon>Fungi</taxon>
        <taxon>Dikarya</taxon>
        <taxon>Basidiomycota</taxon>
        <taxon>Agaricomycotina</taxon>
        <taxon>Agaricomycetes</taxon>
        <taxon>Phallomycetidae</taxon>
        <taxon>Geastrales</taxon>
        <taxon>Sphaerobolaceae</taxon>
        <taxon>Sphaerobolus</taxon>
    </lineage>
</organism>
<dbReference type="EMBL" id="KN837169">
    <property type="protein sequence ID" value="KIJ37402.1"/>
    <property type="molecule type" value="Genomic_DNA"/>
</dbReference>
<dbReference type="Gene3D" id="3.30.40.10">
    <property type="entry name" value="Zinc/RING finger domain, C3HC4 (zinc finger)"/>
    <property type="match status" value="1"/>
</dbReference>
<evidence type="ECO:0000256" key="3">
    <source>
        <dbReference type="ARBA" id="ARBA00022833"/>
    </source>
</evidence>
<dbReference type="PROSITE" id="PS50178">
    <property type="entry name" value="ZF_FYVE"/>
    <property type="match status" value="1"/>
</dbReference>
<evidence type="ECO:0000313" key="7">
    <source>
        <dbReference type="EMBL" id="KIJ37402.1"/>
    </source>
</evidence>
<gene>
    <name evidence="7" type="ORF">M422DRAFT_178156</name>
</gene>
<feature type="compositionally biased region" description="Polar residues" evidence="5">
    <location>
        <begin position="1"/>
        <end position="13"/>
    </location>
</feature>
<dbReference type="InterPro" id="IPR013083">
    <property type="entry name" value="Znf_RING/FYVE/PHD"/>
</dbReference>
<dbReference type="InterPro" id="IPR011011">
    <property type="entry name" value="Znf_FYVE_PHD"/>
</dbReference>
<dbReference type="PANTHER" id="PTHR23164:SF30">
    <property type="entry name" value="EARLY ENDOSOME ANTIGEN 1"/>
    <property type="match status" value="1"/>
</dbReference>
<keyword evidence="8" id="KW-1185">Reference proteome</keyword>
<name>A0A0C9V7B7_SPHS4</name>
<dbReference type="Pfam" id="PF01363">
    <property type="entry name" value="FYVE"/>
    <property type="match status" value="1"/>
</dbReference>
<evidence type="ECO:0000256" key="5">
    <source>
        <dbReference type="SAM" id="MobiDB-lite"/>
    </source>
</evidence>
<evidence type="ECO:0000256" key="1">
    <source>
        <dbReference type="ARBA" id="ARBA00022723"/>
    </source>
</evidence>
<evidence type="ECO:0000259" key="6">
    <source>
        <dbReference type="PROSITE" id="PS50178"/>
    </source>
</evidence>
<keyword evidence="3" id="KW-0862">Zinc</keyword>
<keyword evidence="2 4" id="KW-0863">Zinc-finger</keyword>
<sequence>SRASTDLTPQLSQAPEFRVPTHDSPQNILTPRATPVPHSIEAQWERDESVMICGRCTKRFSFWIRKHCRRCGKIFCKECSDKSVLLDPNDIVHDPRAMHPISSTTPQRVCLDCFDDVAGNVPGKFQGIRNATMERIVVSQNHLAVPNAAREETNSQISDLADCPVCGQNLAELGTVGRQEAHVRGCLEGPRDPAIQQPVKYLVYKLQDDSSLIGVECTICLEEFMKGMPQLSIPAQHD</sequence>
<feature type="region of interest" description="Disordered" evidence="5">
    <location>
        <begin position="1"/>
        <end position="33"/>
    </location>
</feature>
<dbReference type="PANTHER" id="PTHR23164">
    <property type="entry name" value="EARLY ENDOSOME ANTIGEN 1"/>
    <property type="match status" value="1"/>
</dbReference>
<dbReference type="OrthoDB" id="10057496at2759"/>
<dbReference type="InterPro" id="IPR017455">
    <property type="entry name" value="Znf_FYVE-rel"/>
</dbReference>
<feature type="domain" description="FYVE-type" evidence="6">
    <location>
        <begin position="47"/>
        <end position="118"/>
    </location>
</feature>
<dbReference type="Proteomes" id="UP000054279">
    <property type="component" value="Unassembled WGS sequence"/>
</dbReference>